<evidence type="ECO:0000256" key="5">
    <source>
        <dbReference type="SAM" id="Phobius"/>
    </source>
</evidence>
<comment type="subcellular location">
    <subcellularLocation>
        <location evidence="1">Membrane</location>
        <topology evidence="1">Multi-pass membrane protein</topology>
    </subcellularLocation>
</comment>
<feature type="transmembrane region" description="Helical" evidence="5">
    <location>
        <begin position="42"/>
        <end position="62"/>
    </location>
</feature>
<dbReference type="OrthoDB" id="629685at2"/>
<dbReference type="EMBL" id="CAGS01000420">
    <property type="protein sequence ID" value="CCF85279.1"/>
    <property type="molecule type" value="Genomic_DNA"/>
</dbReference>
<feature type="transmembrane region" description="Helical" evidence="5">
    <location>
        <begin position="251"/>
        <end position="269"/>
    </location>
</feature>
<dbReference type="InterPro" id="IPR026841">
    <property type="entry name" value="Aur1/Ipt1"/>
</dbReference>
<feature type="transmembrane region" description="Helical" evidence="5">
    <location>
        <begin position="161"/>
        <end position="179"/>
    </location>
</feature>
<sequence length="313" mass="34665">MAHRAERIAARSSVRRVWIALLHAVLLITAAATLTFESAQSSSSVLASAMIISITLLAMYLLQPGDRSFRIWTIYILGFILFIHLRDLADKTGNPTRFDYVIHSDQALFLGTVPTVWLQQHFATSSWLILFAAGMYASYFLAPHGVALALWRRKPQHFQRYVMAFLATCFVSLVLHFLLPTAPPWLAGKLGYLPHVMRLTDEAGRYLGPVAFQQGSAIADSNPVAAMPSLHMALTALIAVTAWQTGNHWRILGLLYAGAMLFSVVFLGEHYFTDASVGIVAALLGWKLATVWAARQSRVQEREKQLISVPSAD</sequence>
<dbReference type="Gene3D" id="1.20.144.10">
    <property type="entry name" value="Phosphatidic acid phosphatase type 2/haloperoxidase"/>
    <property type="match status" value="1"/>
</dbReference>
<keyword evidence="4 5" id="KW-0472">Membrane</keyword>
<accession>I4EKR7</accession>
<dbReference type="AlphaFoldDB" id="I4EKR7"/>
<dbReference type="InterPro" id="IPR052185">
    <property type="entry name" value="IPC_Synthase-Related"/>
</dbReference>
<gene>
    <name evidence="7" type="ORF">NITHO_4770003</name>
</gene>
<evidence type="ECO:0000256" key="4">
    <source>
        <dbReference type="ARBA" id="ARBA00023136"/>
    </source>
</evidence>
<evidence type="ECO:0000259" key="6">
    <source>
        <dbReference type="Pfam" id="PF14378"/>
    </source>
</evidence>
<dbReference type="CDD" id="cd03386">
    <property type="entry name" value="PAP2_Aur1_like"/>
    <property type="match status" value="1"/>
</dbReference>
<dbReference type="GO" id="GO:0016020">
    <property type="term" value="C:membrane"/>
    <property type="evidence" value="ECO:0007669"/>
    <property type="project" value="UniProtKB-SubCell"/>
</dbReference>
<feature type="transmembrane region" description="Helical" evidence="5">
    <location>
        <begin position="127"/>
        <end position="149"/>
    </location>
</feature>
<evidence type="ECO:0000256" key="3">
    <source>
        <dbReference type="ARBA" id="ARBA00022989"/>
    </source>
</evidence>
<feature type="transmembrane region" description="Helical" evidence="5">
    <location>
        <begin position="69"/>
        <end position="85"/>
    </location>
</feature>
<evidence type="ECO:0000256" key="2">
    <source>
        <dbReference type="ARBA" id="ARBA00022692"/>
    </source>
</evidence>
<evidence type="ECO:0000313" key="7">
    <source>
        <dbReference type="EMBL" id="CCF85279.1"/>
    </source>
</evidence>
<keyword evidence="2 5" id="KW-0812">Transmembrane</keyword>
<feature type="transmembrane region" description="Helical" evidence="5">
    <location>
        <begin position="225"/>
        <end position="244"/>
    </location>
</feature>
<dbReference type="PANTHER" id="PTHR31310">
    <property type="match status" value="1"/>
</dbReference>
<organism evidence="7 8">
    <name type="scientific">Nitrolancea hollandica Lb</name>
    <dbReference type="NCBI Taxonomy" id="1129897"/>
    <lineage>
        <taxon>Bacteria</taxon>
        <taxon>Pseudomonadati</taxon>
        <taxon>Thermomicrobiota</taxon>
        <taxon>Thermomicrobia</taxon>
        <taxon>Sphaerobacterales</taxon>
        <taxon>Sphaerobacterineae</taxon>
        <taxon>Sphaerobacteraceae</taxon>
        <taxon>Nitrolancea</taxon>
    </lineage>
</organism>
<dbReference type="Pfam" id="PF14378">
    <property type="entry name" value="PAP2_3"/>
    <property type="match status" value="1"/>
</dbReference>
<dbReference type="Proteomes" id="UP000004221">
    <property type="component" value="Unassembled WGS sequence"/>
</dbReference>
<reference evidence="7 8" key="1">
    <citation type="journal article" date="2012" name="ISME J.">
        <title>Nitrification expanded: discovery, physiology and genomics of a nitrite-oxidizing bacterium from the phylum Chloroflexi.</title>
        <authorList>
            <person name="Sorokin D.Y."/>
            <person name="Lucker S."/>
            <person name="Vejmelkova D."/>
            <person name="Kostrikina N.A."/>
            <person name="Kleerebezem R."/>
            <person name="Rijpstra W.I."/>
            <person name="Damste J.S."/>
            <person name="Le Paslier D."/>
            <person name="Muyzer G."/>
            <person name="Wagner M."/>
            <person name="van Loosdrecht M.C."/>
            <person name="Daims H."/>
        </authorList>
    </citation>
    <scope>NUCLEOTIDE SEQUENCE [LARGE SCALE GENOMIC DNA]</scope>
    <source>
        <strain evidence="8">none</strain>
    </source>
</reference>
<dbReference type="RefSeq" id="WP_008480073.1">
    <property type="nucleotide sequence ID" value="NZ_CAGS01000420.1"/>
</dbReference>
<name>I4EKR7_9BACT</name>
<keyword evidence="8" id="KW-1185">Reference proteome</keyword>
<keyword evidence="3 5" id="KW-1133">Transmembrane helix</keyword>
<feature type="domain" description="Inositolphosphotransferase Aur1/Ipt1" evidence="6">
    <location>
        <begin position="103"/>
        <end position="286"/>
    </location>
</feature>
<feature type="transmembrane region" description="Helical" evidence="5">
    <location>
        <begin position="275"/>
        <end position="294"/>
    </location>
</feature>
<protein>
    <recommendedName>
        <fullName evidence="6">Inositolphosphotransferase Aur1/Ipt1 domain-containing protein</fullName>
    </recommendedName>
</protein>
<evidence type="ECO:0000313" key="8">
    <source>
        <dbReference type="Proteomes" id="UP000004221"/>
    </source>
</evidence>
<dbReference type="PANTHER" id="PTHR31310:SF7">
    <property type="entry name" value="PA-PHOSPHATASE RELATED-FAMILY PROTEIN DDB_G0268928"/>
    <property type="match status" value="1"/>
</dbReference>
<proteinExistence type="predicted"/>
<evidence type="ECO:0000256" key="1">
    <source>
        <dbReference type="ARBA" id="ARBA00004141"/>
    </source>
</evidence>
<comment type="caution">
    <text evidence="7">The sequence shown here is derived from an EMBL/GenBank/DDBJ whole genome shotgun (WGS) entry which is preliminary data.</text>
</comment>